<dbReference type="PANTHER" id="PTHR48045">
    <property type="entry name" value="UDP-GLYCOSYLTRANSFERASE 72B1"/>
    <property type="match status" value="1"/>
</dbReference>
<organism evidence="5 6">
    <name type="scientific">Striga hermonthica</name>
    <name type="common">Purple witchweed</name>
    <name type="synonym">Buchnera hermonthica</name>
    <dbReference type="NCBI Taxonomy" id="68872"/>
    <lineage>
        <taxon>Eukaryota</taxon>
        <taxon>Viridiplantae</taxon>
        <taxon>Streptophyta</taxon>
        <taxon>Embryophyta</taxon>
        <taxon>Tracheophyta</taxon>
        <taxon>Spermatophyta</taxon>
        <taxon>Magnoliopsida</taxon>
        <taxon>eudicotyledons</taxon>
        <taxon>Gunneridae</taxon>
        <taxon>Pentapetalae</taxon>
        <taxon>asterids</taxon>
        <taxon>lamiids</taxon>
        <taxon>Lamiales</taxon>
        <taxon>Orobanchaceae</taxon>
        <taxon>Buchnereae</taxon>
        <taxon>Striga</taxon>
    </lineage>
</organism>
<reference evidence="5" key="1">
    <citation type="submission" date="2019-12" db="EMBL/GenBank/DDBJ databases">
        <authorList>
            <person name="Scholes J."/>
        </authorList>
    </citation>
    <scope>NUCLEOTIDE SEQUENCE</scope>
</reference>
<evidence type="ECO:0000256" key="1">
    <source>
        <dbReference type="ARBA" id="ARBA00009995"/>
    </source>
</evidence>
<dbReference type="Proteomes" id="UP001153555">
    <property type="component" value="Unassembled WGS sequence"/>
</dbReference>
<proteinExistence type="inferred from homology"/>
<dbReference type="OrthoDB" id="5835829at2759"/>
<evidence type="ECO:0000313" key="6">
    <source>
        <dbReference type="Proteomes" id="UP001153555"/>
    </source>
</evidence>
<keyword evidence="6" id="KW-1185">Reference proteome</keyword>
<evidence type="ECO:0000256" key="4">
    <source>
        <dbReference type="RuleBase" id="RU003718"/>
    </source>
</evidence>
<dbReference type="Gene3D" id="3.40.50.2000">
    <property type="entry name" value="Glycogen Phosphorylase B"/>
    <property type="match status" value="2"/>
</dbReference>
<comment type="caution">
    <text evidence="5">The sequence shown here is derived from an EMBL/GenBank/DDBJ whole genome shotgun (WGS) entry which is preliminary data.</text>
</comment>
<dbReference type="AlphaFoldDB" id="A0A9N7NGV5"/>
<gene>
    <name evidence="5" type="ORF">SHERM_25863</name>
</gene>
<dbReference type="PROSITE" id="PS00375">
    <property type="entry name" value="UDPGT"/>
    <property type="match status" value="1"/>
</dbReference>
<protein>
    <submittedName>
        <fullName evidence="5">UDP-glycosyltransferase 86A1</fullName>
    </submittedName>
</protein>
<dbReference type="InterPro" id="IPR002213">
    <property type="entry name" value="UDP_glucos_trans"/>
</dbReference>
<evidence type="ECO:0000256" key="2">
    <source>
        <dbReference type="ARBA" id="ARBA00022676"/>
    </source>
</evidence>
<dbReference type="PANTHER" id="PTHR48045:SF39">
    <property type="entry name" value="UDP-GLYCOSYLTRANSFERASE 86A1-LIKE"/>
    <property type="match status" value="1"/>
</dbReference>
<evidence type="ECO:0000313" key="5">
    <source>
        <dbReference type="EMBL" id="CAA0830442.1"/>
    </source>
</evidence>
<dbReference type="Pfam" id="PF00201">
    <property type="entry name" value="UDPGT"/>
    <property type="match status" value="1"/>
</dbReference>
<dbReference type="InterPro" id="IPR035595">
    <property type="entry name" value="UDP_glycos_trans_CS"/>
</dbReference>
<name>A0A9N7NGV5_STRHE</name>
<keyword evidence="3 4" id="KW-0808">Transferase</keyword>
<dbReference type="GO" id="GO:0008194">
    <property type="term" value="F:UDP-glycosyltransferase activity"/>
    <property type="evidence" value="ECO:0007669"/>
    <property type="project" value="InterPro"/>
</dbReference>
<comment type="similarity">
    <text evidence="1 4">Belongs to the UDP-glycosyltransferase family.</text>
</comment>
<dbReference type="SUPFAM" id="SSF53756">
    <property type="entry name" value="UDP-Glycosyltransferase/glycogen phosphorylase"/>
    <property type="match status" value="1"/>
</dbReference>
<dbReference type="EMBL" id="CACSLK010027829">
    <property type="protein sequence ID" value="CAA0830442.1"/>
    <property type="molecule type" value="Genomic_DNA"/>
</dbReference>
<dbReference type="FunFam" id="3.40.50.2000:FF:000078">
    <property type="entry name" value="Glycosyltransferase"/>
    <property type="match status" value="1"/>
</dbReference>
<keyword evidence="2 4" id="KW-0328">Glycosyltransferase</keyword>
<dbReference type="GO" id="GO:0016758">
    <property type="term" value="F:hexosyltransferase activity"/>
    <property type="evidence" value="ECO:0007669"/>
    <property type="project" value="UniProtKB-ARBA"/>
</dbReference>
<accession>A0A9N7NGV5</accession>
<sequence length="216" mass="23798">MNLWAESDCARWLAAKPHGSVVYVSFGSFSHTNQDMIKMIANGLVLSGLDFVWALRPECVSSEALPDGFWESVGSRGLIVPWCKQKAVLSNSAVGGFLTHCGWNSIVESIWAGVPLICFPSVGDQITNRKMVVDDWGIGIDLFGAKSVASCEEVAEKINALMSGDSCDELRRNIERVKKKLENAMTSNGSSRMNFDKFVEDLKAKMESCNSEFKPY</sequence>
<dbReference type="CDD" id="cd03784">
    <property type="entry name" value="GT1_Gtf-like"/>
    <property type="match status" value="1"/>
</dbReference>
<evidence type="ECO:0000256" key="3">
    <source>
        <dbReference type="ARBA" id="ARBA00022679"/>
    </source>
</evidence>